<dbReference type="AlphaFoldDB" id="A0A6J2QER5"/>
<dbReference type="InterPro" id="IPR050158">
    <property type="entry name" value="Ubiquitin_ubiquitin-like"/>
</dbReference>
<dbReference type="InParanoid" id="A0A6J2QER5"/>
<dbReference type="Gene3D" id="3.10.20.90">
    <property type="entry name" value="Phosphatidylinositol 3-kinase Catalytic Subunit, Chain A, domain 1"/>
    <property type="match status" value="2"/>
</dbReference>
<dbReference type="InterPro" id="IPR019956">
    <property type="entry name" value="Ubiquitin_dom"/>
</dbReference>
<dbReference type="KEGG" id="cgob:115013603"/>
<dbReference type="SUPFAM" id="SSF54236">
    <property type="entry name" value="Ubiquitin-like"/>
    <property type="match status" value="2"/>
</dbReference>
<dbReference type="FunCoup" id="A0A6J2QER5">
    <property type="interactions" value="2"/>
</dbReference>
<keyword evidence="2" id="KW-1185">Reference proteome</keyword>
<dbReference type="SMART" id="SM00213">
    <property type="entry name" value="UBQ"/>
    <property type="match status" value="2"/>
</dbReference>
<protein>
    <submittedName>
        <fullName evidence="3">Polyubiquitin-like</fullName>
    </submittedName>
</protein>
<dbReference type="PROSITE" id="PS50053">
    <property type="entry name" value="UBIQUITIN_2"/>
    <property type="match status" value="2"/>
</dbReference>
<accession>A0A6J2QER5</accession>
<dbReference type="PRINTS" id="PR00348">
    <property type="entry name" value="UBIQUITIN"/>
</dbReference>
<reference evidence="3" key="1">
    <citation type="submission" date="2025-08" db="UniProtKB">
        <authorList>
            <consortium name="RefSeq"/>
        </authorList>
    </citation>
    <scope>IDENTIFICATION</scope>
</reference>
<gene>
    <name evidence="3" type="primary">LOC115013603</name>
</gene>
<proteinExistence type="predicted"/>
<dbReference type="OrthoDB" id="1885901at2759"/>
<dbReference type="InterPro" id="IPR029071">
    <property type="entry name" value="Ubiquitin-like_domsf"/>
</dbReference>
<evidence type="ECO:0000313" key="3">
    <source>
        <dbReference type="RefSeq" id="XP_029295890.1"/>
    </source>
</evidence>
<dbReference type="RefSeq" id="XP_029295890.1">
    <property type="nucleotide sequence ID" value="XM_029440030.1"/>
</dbReference>
<organism evidence="2 3">
    <name type="scientific">Cottoperca gobio</name>
    <name type="common">Frogmouth</name>
    <name type="synonym">Aphritis gobio</name>
    <dbReference type="NCBI Taxonomy" id="56716"/>
    <lineage>
        <taxon>Eukaryota</taxon>
        <taxon>Metazoa</taxon>
        <taxon>Chordata</taxon>
        <taxon>Craniata</taxon>
        <taxon>Vertebrata</taxon>
        <taxon>Euteleostomi</taxon>
        <taxon>Actinopterygii</taxon>
        <taxon>Neopterygii</taxon>
        <taxon>Teleostei</taxon>
        <taxon>Neoteleostei</taxon>
        <taxon>Acanthomorphata</taxon>
        <taxon>Eupercaria</taxon>
        <taxon>Perciformes</taxon>
        <taxon>Notothenioidei</taxon>
        <taxon>Bovichtidae</taxon>
        <taxon>Cottoperca</taxon>
    </lineage>
</organism>
<name>A0A6J2QER5_COTGO</name>
<dbReference type="GeneID" id="115013603"/>
<dbReference type="Proteomes" id="UP000504630">
    <property type="component" value="Chromosome 9"/>
</dbReference>
<dbReference type="CDD" id="cd17039">
    <property type="entry name" value="Ubl_ubiquitin_like"/>
    <property type="match status" value="1"/>
</dbReference>
<feature type="domain" description="Ubiquitin-like" evidence="1">
    <location>
        <begin position="1"/>
        <end position="68"/>
    </location>
</feature>
<dbReference type="InterPro" id="IPR000626">
    <property type="entry name" value="Ubiquitin-like_dom"/>
</dbReference>
<feature type="domain" description="Ubiquitin-like" evidence="1">
    <location>
        <begin position="87"/>
        <end position="161"/>
    </location>
</feature>
<sequence>MDIIIKMSHTLRVQPQDTVGSLKIRIQKELGVQCENQRLSTPLTDDSMSLSSYGLHSGAMVSLLVTQPAIQPVTQPATQPVTQPATIQVFLRNEKAKMSTYDIKPDETVSNFRSRVESREGITVDQQRLIHQGRDMNQGKLSDYNVRSLSTIDLMLRLRGD</sequence>
<dbReference type="Pfam" id="PF00240">
    <property type="entry name" value="ubiquitin"/>
    <property type="match status" value="2"/>
</dbReference>
<evidence type="ECO:0000259" key="1">
    <source>
        <dbReference type="PROSITE" id="PS50053"/>
    </source>
</evidence>
<evidence type="ECO:0000313" key="2">
    <source>
        <dbReference type="Proteomes" id="UP000504630"/>
    </source>
</evidence>
<dbReference type="PANTHER" id="PTHR10666">
    <property type="entry name" value="UBIQUITIN"/>
    <property type="match status" value="1"/>
</dbReference>